<dbReference type="Gene3D" id="1.25.40.10">
    <property type="entry name" value="Tetratricopeptide repeat domain"/>
    <property type="match status" value="1"/>
</dbReference>
<evidence type="ECO:0000256" key="1">
    <source>
        <dbReference type="ARBA" id="ARBA00000971"/>
    </source>
</evidence>
<feature type="region of interest" description="Disordered" evidence="9">
    <location>
        <begin position="1"/>
        <end position="23"/>
    </location>
</feature>
<dbReference type="SUPFAM" id="SSF48452">
    <property type="entry name" value="TPR-like"/>
    <property type="match status" value="1"/>
</dbReference>
<accession>A0A699ZU57</accession>
<keyword evidence="3" id="KW-0677">Repeat</keyword>
<keyword evidence="12" id="KW-1185">Reference proteome</keyword>
<evidence type="ECO:0000256" key="5">
    <source>
        <dbReference type="ARBA" id="ARBA00023110"/>
    </source>
</evidence>
<dbReference type="Proteomes" id="UP000485058">
    <property type="component" value="Unassembled WGS sequence"/>
</dbReference>
<dbReference type="InterPro" id="IPR050754">
    <property type="entry name" value="FKBP4/5/8-like"/>
</dbReference>
<dbReference type="InterPro" id="IPR011990">
    <property type="entry name" value="TPR-like_helical_dom_sf"/>
</dbReference>
<name>A0A699ZU57_HAELA</name>
<feature type="non-terminal residue" evidence="11">
    <location>
        <position position="1"/>
    </location>
</feature>
<keyword evidence="6 7" id="KW-0413">Isomerase</keyword>
<dbReference type="SUPFAM" id="SSF54534">
    <property type="entry name" value="FKBP-like"/>
    <property type="match status" value="2"/>
</dbReference>
<evidence type="ECO:0000259" key="10">
    <source>
        <dbReference type="PROSITE" id="PS50059"/>
    </source>
</evidence>
<organism evidence="11 12">
    <name type="scientific">Haematococcus lacustris</name>
    <name type="common">Green alga</name>
    <name type="synonym">Haematococcus pluvialis</name>
    <dbReference type="NCBI Taxonomy" id="44745"/>
    <lineage>
        <taxon>Eukaryota</taxon>
        <taxon>Viridiplantae</taxon>
        <taxon>Chlorophyta</taxon>
        <taxon>core chlorophytes</taxon>
        <taxon>Chlorophyceae</taxon>
        <taxon>CS clade</taxon>
        <taxon>Chlamydomonadales</taxon>
        <taxon>Haematococcaceae</taxon>
        <taxon>Haematococcus</taxon>
    </lineage>
</organism>
<comment type="caution">
    <text evidence="11">The sequence shown here is derived from an EMBL/GenBank/DDBJ whole genome shotgun (WGS) entry which is preliminary data.</text>
</comment>
<dbReference type="InterPro" id="IPR046357">
    <property type="entry name" value="PPIase_dom_sf"/>
</dbReference>
<evidence type="ECO:0000313" key="11">
    <source>
        <dbReference type="EMBL" id="GFH26417.1"/>
    </source>
</evidence>
<feature type="domain" description="PPIase FKBP-type" evidence="10">
    <location>
        <begin position="146"/>
        <end position="236"/>
    </location>
</feature>
<dbReference type="PANTHER" id="PTHR46512:SF9">
    <property type="entry name" value="PEPTIDYLPROLYL ISOMERASE"/>
    <property type="match status" value="1"/>
</dbReference>
<evidence type="ECO:0000256" key="7">
    <source>
        <dbReference type="PROSITE-ProRule" id="PRU00277"/>
    </source>
</evidence>
<dbReference type="InterPro" id="IPR019734">
    <property type="entry name" value="TPR_rpt"/>
</dbReference>
<evidence type="ECO:0000256" key="8">
    <source>
        <dbReference type="PROSITE-ProRule" id="PRU00339"/>
    </source>
</evidence>
<feature type="domain" description="PPIase FKBP-type" evidence="10">
    <location>
        <begin position="49"/>
        <end position="102"/>
    </location>
</feature>
<dbReference type="SMART" id="SM00028">
    <property type="entry name" value="TPR"/>
    <property type="match status" value="3"/>
</dbReference>
<evidence type="ECO:0000256" key="3">
    <source>
        <dbReference type="ARBA" id="ARBA00022737"/>
    </source>
</evidence>
<feature type="compositionally biased region" description="Acidic residues" evidence="9">
    <location>
        <begin position="1"/>
        <end position="12"/>
    </location>
</feature>
<feature type="repeat" description="TPR" evidence="8">
    <location>
        <begin position="336"/>
        <end position="369"/>
    </location>
</feature>
<dbReference type="GO" id="GO:0003755">
    <property type="term" value="F:peptidyl-prolyl cis-trans isomerase activity"/>
    <property type="evidence" value="ECO:0007669"/>
    <property type="project" value="UniProtKB-KW"/>
</dbReference>
<comment type="catalytic activity">
    <reaction evidence="1 7">
        <text>[protein]-peptidylproline (omega=180) = [protein]-peptidylproline (omega=0)</text>
        <dbReference type="Rhea" id="RHEA:16237"/>
        <dbReference type="Rhea" id="RHEA-COMP:10747"/>
        <dbReference type="Rhea" id="RHEA-COMP:10748"/>
        <dbReference type="ChEBI" id="CHEBI:83833"/>
        <dbReference type="ChEBI" id="CHEBI:83834"/>
        <dbReference type="EC" id="5.2.1.8"/>
    </reaction>
</comment>
<protein>
    <recommendedName>
        <fullName evidence="2 7">peptidylprolyl isomerase</fullName>
        <ecNumber evidence="2 7">5.2.1.8</ecNumber>
    </recommendedName>
</protein>
<reference evidence="11 12" key="1">
    <citation type="submission" date="2020-02" db="EMBL/GenBank/DDBJ databases">
        <title>Draft genome sequence of Haematococcus lacustris strain NIES-144.</title>
        <authorList>
            <person name="Morimoto D."/>
            <person name="Nakagawa S."/>
            <person name="Yoshida T."/>
            <person name="Sawayama S."/>
        </authorList>
    </citation>
    <scope>NUCLEOTIDE SEQUENCE [LARGE SCALE GENOMIC DNA]</scope>
    <source>
        <strain evidence="11 12">NIES-144</strain>
    </source>
</reference>
<dbReference type="PROSITE" id="PS50059">
    <property type="entry name" value="FKBP_PPIASE"/>
    <property type="match status" value="2"/>
</dbReference>
<evidence type="ECO:0000256" key="4">
    <source>
        <dbReference type="ARBA" id="ARBA00022803"/>
    </source>
</evidence>
<keyword evidence="4 8" id="KW-0802">TPR repeat</keyword>
<dbReference type="EC" id="5.2.1.8" evidence="2 7"/>
<dbReference type="PANTHER" id="PTHR46512">
    <property type="entry name" value="PEPTIDYLPROLYL ISOMERASE"/>
    <property type="match status" value="1"/>
</dbReference>
<gene>
    <name evidence="11" type="ORF">HaLaN_24563</name>
</gene>
<dbReference type="AlphaFoldDB" id="A0A699ZU57"/>
<dbReference type="EMBL" id="BLLF01003122">
    <property type="protein sequence ID" value="GFH26417.1"/>
    <property type="molecule type" value="Genomic_DNA"/>
</dbReference>
<dbReference type="Gene3D" id="3.10.50.40">
    <property type="match status" value="2"/>
</dbReference>
<dbReference type="InterPro" id="IPR001179">
    <property type="entry name" value="PPIase_FKBP_dom"/>
</dbReference>
<feature type="region of interest" description="Disordered" evidence="9">
    <location>
        <begin position="66"/>
        <end position="104"/>
    </location>
</feature>
<dbReference type="Pfam" id="PF00254">
    <property type="entry name" value="FKBP_C"/>
    <property type="match status" value="2"/>
</dbReference>
<sequence length="416" mass="44730">MEEALEDDDGEDVTYGSDEVGKEVKVTPDGGIVKKILVQGSGWDKPEAHDVVTVHYVGTLTDGTTFDSSRDRNEPFTFTLGEDAFGPEGRPALEGPDSSSAVPPDANVEVDLELVGWHKVENVLDDGGVVKKTLVESSEWKRPNEGAKVTLRGVGRLEDGTVFDEWAEGSDLTFTTDEEQVPLGLDLAVQKMKQGEKALVSCSPAYAYGSKGHAGRLAQVPADASVSYELELVSFENAKETWEMSDADKVAAAVVRKDKGNAAYKAGNLARAVHQYDKAVSLLSVDKSFPEDIKAQAKEVRKSAALNLAAAHLKQQSWAAAAKEASRVLEQDSFNVKALYRRAQAYIGTADFAEAEADVKKGLSAEPGNADLAALLKKLKVLMREQNKKEAALYSRMFKFPAAVAPKTAPVVAAEA</sequence>
<proteinExistence type="predicted"/>
<evidence type="ECO:0000256" key="9">
    <source>
        <dbReference type="SAM" id="MobiDB-lite"/>
    </source>
</evidence>
<evidence type="ECO:0000256" key="6">
    <source>
        <dbReference type="ARBA" id="ARBA00023235"/>
    </source>
</evidence>
<evidence type="ECO:0000256" key="2">
    <source>
        <dbReference type="ARBA" id="ARBA00013194"/>
    </source>
</evidence>
<evidence type="ECO:0000313" key="12">
    <source>
        <dbReference type="Proteomes" id="UP000485058"/>
    </source>
</evidence>
<keyword evidence="5 7" id="KW-0697">Rotamase</keyword>
<feature type="non-terminal residue" evidence="11">
    <location>
        <position position="416"/>
    </location>
</feature>
<dbReference type="PROSITE" id="PS50005">
    <property type="entry name" value="TPR"/>
    <property type="match status" value="1"/>
</dbReference>